<dbReference type="InterPro" id="IPR012910">
    <property type="entry name" value="Plug_dom"/>
</dbReference>
<dbReference type="InterPro" id="IPR000531">
    <property type="entry name" value="Beta-barrel_TonB"/>
</dbReference>
<dbReference type="GO" id="GO:0009279">
    <property type="term" value="C:cell outer membrane"/>
    <property type="evidence" value="ECO:0007669"/>
    <property type="project" value="UniProtKB-SubCell"/>
</dbReference>
<evidence type="ECO:0000256" key="2">
    <source>
        <dbReference type="ARBA" id="ARBA00022448"/>
    </source>
</evidence>
<dbReference type="Gene3D" id="2.60.40.1120">
    <property type="entry name" value="Carboxypeptidase-like, regulatory domain"/>
    <property type="match status" value="1"/>
</dbReference>
<comment type="subcellular location">
    <subcellularLocation>
        <location evidence="1 10">Cell outer membrane</location>
        <topology evidence="1 10">Multi-pass membrane protein</topology>
    </subcellularLocation>
</comment>
<dbReference type="SUPFAM" id="SSF49464">
    <property type="entry name" value="Carboxypeptidase regulatory domain-like"/>
    <property type="match status" value="1"/>
</dbReference>
<comment type="similarity">
    <text evidence="10 11">Belongs to the TonB-dependent receptor family.</text>
</comment>
<dbReference type="GO" id="GO:0015344">
    <property type="term" value="F:siderophore uptake transmembrane transporter activity"/>
    <property type="evidence" value="ECO:0007669"/>
    <property type="project" value="TreeGrafter"/>
</dbReference>
<reference evidence="14" key="1">
    <citation type="submission" date="2021-01" db="EMBL/GenBank/DDBJ databases">
        <title>Marivirga aurantiaca sp. nov., isolated from intertidal surface sediments.</title>
        <authorList>
            <person name="Zhang M."/>
        </authorList>
    </citation>
    <scope>NUCLEOTIDE SEQUENCE</scope>
    <source>
        <strain evidence="14">S37H4</strain>
    </source>
</reference>
<dbReference type="PANTHER" id="PTHR30069">
    <property type="entry name" value="TONB-DEPENDENT OUTER MEMBRANE RECEPTOR"/>
    <property type="match status" value="1"/>
</dbReference>
<dbReference type="PROSITE" id="PS52016">
    <property type="entry name" value="TONB_DEPENDENT_REC_3"/>
    <property type="match status" value="1"/>
</dbReference>
<proteinExistence type="inferred from homology"/>
<dbReference type="Pfam" id="PF07715">
    <property type="entry name" value="Plug"/>
    <property type="match status" value="1"/>
</dbReference>
<evidence type="ECO:0000313" key="14">
    <source>
        <dbReference type="EMBL" id="MBK6263456.1"/>
    </source>
</evidence>
<keyword evidence="4 10" id="KW-0812">Transmembrane</keyword>
<organism evidence="14 15">
    <name type="scientific">Marivirga aurantiaca</name>
    <dbReference type="NCBI Taxonomy" id="2802615"/>
    <lineage>
        <taxon>Bacteria</taxon>
        <taxon>Pseudomonadati</taxon>
        <taxon>Bacteroidota</taxon>
        <taxon>Cytophagia</taxon>
        <taxon>Cytophagales</taxon>
        <taxon>Marivirgaceae</taxon>
        <taxon>Marivirga</taxon>
    </lineage>
</organism>
<dbReference type="InterPro" id="IPR037066">
    <property type="entry name" value="Plug_dom_sf"/>
</dbReference>
<dbReference type="PANTHER" id="PTHR30069:SF29">
    <property type="entry name" value="HEMOGLOBIN AND HEMOGLOBIN-HAPTOGLOBIN-BINDING PROTEIN 1-RELATED"/>
    <property type="match status" value="1"/>
</dbReference>
<evidence type="ECO:0000256" key="8">
    <source>
        <dbReference type="ARBA" id="ARBA00023170"/>
    </source>
</evidence>
<keyword evidence="15" id="KW-1185">Reference proteome</keyword>
<evidence type="ECO:0000256" key="5">
    <source>
        <dbReference type="ARBA" id="ARBA00022729"/>
    </source>
</evidence>
<accession>A0A935C4S5</accession>
<feature type="domain" description="TonB-dependent receptor-like beta-barrel" evidence="12">
    <location>
        <begin position="402"/>
        <end position="807"/>
    </location>
</feature>
<evidence type="ECO:0000256" key="6">
    <source>
        <dbReference type="ARBA" id="ARBA00023077"/>
    </source>
</evidence>
<evidence type="ECO:0000259" key="13">
    <source>
        <dbReference type="Pfam" id="PF07715"/>
    </source>
</evidence>
<evidence type="ECO:0000259" key="12">
    <source>
        <dbReference type="Pfam" id="PF00593"/>
    </source>
</evidence>
<keyword evidence="6 11" id="KW-0798">TonB box</keyword>
<evidence type="ECO:0000256" key="7">
    <source>
        <dbReference type="ARBA" id="ARBA00023136"/>
    </source>
</evidence>
<dbReference type="SUPFAM" id="SSF56935">
    <property type="entry name" value="Porins"/>
    <property type="match status" value="1"/>
</dbReference>
<gene>
    <name evidence="14" type="ORF">JKA74_00300</name>
</gene>
<dbReference type="Pfam" id="PF00593">
    <property type="entry name" value="TonB_dep_Rec_b-barrel"/>
    <property type="match status" value="1"/>
</dbReference>
<dbReference type="RefSeq" id="WP_201429148.1">
    <property type="nucleotide sequence ID" value="NZ_JAEQBW010000001.1"/>
</dbReference>
<evidence type="ECO:0000256" key="3">
    <source>
        <dbReference type="ARBA" id="ARBA00022452"/>
    </source>
</evidence>
<dbReference type="Gene3D" id="2.170.130.10">
    <property type="entry name" value="TonB-dependent receptor, plug domain"/>
    <property type="match status" value="1"/>
</dbReference>
<protein>
    <submittedName>
        <fullName evidence="14">TonB-dependent receptor</fullName>
    </submittedName>
</protein>
<keyword evidence="8 14" id="KW-0675">Receptor</keyword>
<dbReference type="Proteomes" id="UP000611723">
    <property type="component" value="Unassembled WGS sequence"/>
</dbReference>
<name>A0A935C4S5_9BACT</name>
<keyword evidence="7 10" id="KW-0472">Membrane</keyword>
<dbReference type="Gene3D" id="2.40.170.20">
    <property type="entry name" value="TonB-dependent receptor, beta-barrel domain"/>
    <property type="match status" value="1"/>
</dbReference>
<keyword evidence="9 10" id="KW-0998">Cell outer membrane</keyword>
<dbReference type="InterPro" id="IPR039426">
    <property type="entry name" value="TonB-dep_rcpt-like"/>
</dbReference>
<evidence type="ECO:0000256" key="1">
    <source>
        <dbReference type="ARBA" id="ARBA00004571"/>
    </source>
</evidence>
<evidence type="ECO:0000256" key="4">
    <source>
        <dbReference type="ARBA" id="ARBA00022692"/>
    </source>
</evidence>
<keyword evidence="3 10" id="KW-1134">Transmembrane beta strand</keyword>
<comment type="caution">
    <text evidence="14">The sequence shown here is derived from an EMBL/GenBank/DDBJ whole genome shotgun (WGS) entry which is preliminary data.</text>
</comment>
<dbReference type="GO" id="GO:0044718">
    <property type="term" value="P:siderophore transmembrane transport"/>
    <property type="evidence" value="ECO:0007669"/>
    <property type="project" value="TreeGrafter"/>
</dbReference>
<keyword evidence="5" id="KW-0732">Signal</keyword>
<evidence type="ECO:0000256" key="9">
    <source>
        <dbReference type="ARBA" id="ARBA00023237"/>
    </source>
</evidence>
<dbReference type="EMBL" id="JAEQBW010000001">
    <property type="protein sequence ID" value="MBK6263456.1"/>
    <property type="molecule type" value="Genomic_DNA"/>
</dbReference>
<dbReference type="InterPro" id="IPR008969">
    <property type="entry name" value="CarboxyPept-like_regulatory"/>
</dbReference>
<dbReference type="InterPro" id="IPR036942">
    <property type="entry name" value="Beta-barrel_TonB_sf"/>
</dbReference>
<dbReference type="AlphaFoldDB" id="A0A935C4S5"/>
<evidence type="ECO:0000313" key="15">
    <source>
        <dbReference type="Proteomes" id="UP000611723"/>
    </source>
</evidence>
<feature type="domain" description="TonB-dependent receptor plug" evidence="13">
    <location>
        <begin position="115"/>
        <end position="239"/>
    </location>
</feature>
<keyword evidence="2 10" id="KW-0813">Transport</keyword>
<evidence type="ECO:0000256" key="10">
    <source>
        <dbReference type="PROSITE-ProRule" id="PRU01360"/>
    </source>
</evidence>
<sequence>MKKILLTFLMWVFVLCVWAQDRIVRGTVTDASTGENLPGVNVLLKGSNTGVNTDLDGNYQISVPSDGGTLIFSFIGMERREISVGARSVIDVEMVTDVQQLSEVVVTGQGSGIEKRRLSTTVDRISTEQLESTPIVQLDQVLRSQLPNAQIRLASGQPGTASFIRSRGPVSAAVGTTPIIYIDGVRVDNLNSQAELGLATGGAVSSAIADIPIENIESIEFVKGGAATTLFGADAANGVLQIFTKKGTAGKARVTFETQLGAQVGTEDYLFFEETADIIFRPGLQQSYRIGVDGGSNDVTYSFSGNLYGDDGFRYGNSQIRRNFRAGLKAKVNDVVTYTTSAGFSSNEFTRDYNANSSFGEFGNLETVARWGDLTEKTDEELEDIKEQVRNIIELTDITERVRRFQNSHQFDFNFTEAFSVRALMGLDFRSSEQKNITTNEQLIVRGSAPEGSTDRGTIDVAKRDFFTVTGEINAAYRKDFDNMSTVTIVGGQFFRNQDEQIQINASEVTEGSISINNAGETTAEDFLSAVTNYGFFAKENLGFKDRYFIEAGIRFDGNTAFGEDIGLVAFPSVGVSYMLSDEPFLRDNISIETLSSIKIRANYGVAGNFPRPFANDKLIAVNNYLGEPSYTFGNPGDPTLKPERTATTELGLDVGLFTNRVNFQFTYYNATTRDALFNAPFASSVGQINQLRNIGEINNEGIELGLNLILVDNADFTLTIGGSFNTVENIVVSSGGAPEFVVGGFTFLGSFVKEGEPLGYLRGNKPIYDEENNLVEVEPNAYLGNPIAPIFGSVNLSARYKNLSLYITSDYQSGGSTVAVDDVLRYFAGASTLVPEYADESAASFFDLTPFWVQESDFYKVRNISLMYSFADGFFNNTIKNLTIGANVLNPLNFYKADVDPEVSGSGFGTQNSFAGGGFGYGTESAPRVYLGTVRFSF</sequence>
<dbReference type="Pfam" id="PF13715">
    <property type="entry name" value="CarbopepD_reg_2"/>
    <property type="match status" value="1"/>
</dbReference>
<evidence type="ECO:0000256" key="11">
    <source>
        <dbReference type="RuleBase" id="RU003357"/>
    </source>
</evidence>